<keyword evidence="5" id="KW-1185">Reference proteome</keyword>
<dbReference type="SUPFAM" id="SSF54565">
    <property type="entry name" value="Ribosomal protein S16"/>
    <property type="match status" value="1"/>
</dbReference>
<proteinExistence type="inferred from homology"/>
<dbReference type="Pfam" id="PF00886">
    <property type="entry name" value="Ribosomal_S16"/>
    <property type="match status" value="1"/>
</dbReference>
<protein>
    <recommendedName>
        <fullName evidence="3">Small ribosomal subunit protein bS16</fullName>
    </recommendedName>
</protein>
<evidence type="ECO:0000256" key="2">
    <source>
        <dbReference type="ARBA" id="ARBA00023274"/>
    </source>
</evidence>
<dbReference type="EMBL" id="PSZO01000002">
    <property type="protein sequence ID" value="TCG11889.1"/>
    <property type="molecule type" value="Genomic_DNA"/>
</dbReference>
<dbReference type="GO" id="GO:0003735">
    <property type="term" value="F:structural constituent of ribosome"/>
    <property type="evidence" value="ECO:0007669"/>
    <property type="project" value="InterPro"/>
</dbReference>
<dbReference type="HAMAP" id="MF_00385">
    <property type="entry name" value="Ribosomal_bS16"/>
    <property type="match status" value="1"/>
</dbReference>
<evidence type="ECO:0000256" key="1">
    <source>
        <dbReference type="ARBA" id="ARBA00022980"/>
    </source>
</evidence>
<dbReference type="NCBIfam" id="TIGR00002">
    <property type="entry name" value="S16"/>
    <property type="match status" value="1"/>
</dbReference>
<name>A0A4R0XMF3_9MOLU</name>
<dbReference type="InterPro" id="IPR023803">
    <property type="entry name" value="Ribosomal_bS16_dom_sf"/>
</dbReference>
<dbReference type="Proteomes" id="UP000294192">
    <property type="component" value="Unassembled WGS sequence"/>
</dbReference>
<keyword evidence="2 3" id="KW-0687">Ribonucleoprotein</keyword>
<dbReference type="RefSeq" id="WP_131598342.1">
    <property type="nucleotide sequence ID" value="NZ_CBDBYK010000005.1"/>
</dbReference>
<dbReference type="AlphaFoldDB" id="A0A4R0XMF3"/>
<dbReference type="InterPro" id="IPR000307">
    <property type="entry name" value="Ribosomal_bS16"/>
</dbReference>
<comment type="similarity">
    <text evidence="3">Belongs to the bacterial ribosomal protein bS16 family.</text>
</comment>
<gene>
    <name evidence="3" type="primary">rpsP</name>
    <name evidence="4" type="ORF">C4B24_00640</name>
</gene>
<dbReference type="GO" id="GO:0015935">
    <property type="term" value="C:small ribosomal subunit"/>
    <property type="evidence" value="ECO:0007669"/>
    <property type="project" value="TreeGrafter"/>
</dbReference>
<evidence type="ECO:0000256" key="3">
    <source>
        <dbReference type="HAMAP-Rule" id="MF_00385"/>
    </source>
</evidence>
<dbReference type="Gene3D" id="3.30.1320.10">
    <property type="match status" value="1"/>
</dbReference>
<evidence type="ECO:0000313" key="5">
    <source>
        <dbReference type="Proteomes" id="UP000294192"/>
    </source>
</evidence>
<dbReference type="GO" id="GO:0005737">
    <property type="term" value="C:cytoplasm"/>
    <property type="evidence" value="ECO:0007669"/>
    <property type="project" value="UniProtKB-ARBA"/>
</dbReference>
<dbReference type="PANTHER" id="PTHR12919">
    <property type="entry name" value="30S RIBOSOMAL PROTEIN S16"/>
    <property type="match status" value="1"/>
</dbReference>
<accession>A0A4R0XMF3</accession>
<sequence>MVKMRLKRQGSKFNAFYKIVVADARAPRDGKFIEVVGYYNPHSKELKLDKELVFKWLNDGAVPTDTVKTLLKKENVNEEFAKSKQAK</sequence>
<evidence type="ECO:0000313" key="4">
    <source>
        <dbReference type="EMBL" id="TCG11889.1"/>
    </source>
</evidence>
<comment type="caution">
    <text evidence="4">The sequence shown here is derived from an EMBL/GenBank/DDBJ whole genome shotgun (WGS) entry which is preliminary data.</text>
</comment>
<dbReference type="GO" id="GO:0006412">
    <property type="term" value="P:translation"/>
    <property type="evidence" value="ECO:0007669"/>
    <property type="project" value="UniProtKB-UniRule"/>
</dbReference>
<keyword evidence="1 3" id="KW-0689">Ribosomal protein</keyword>
<dbReference type="PANTHER" id="PTHR12919:SF20">
    <property type="entry name" value="SMALL RIBOSOMAL SUBUNIT PROTEIN BS16M"/>
    <property type="match status" value="1"/>
</dbReference>
<dbReference type="OrthoDB" id="9807878at2"/>
<reference evidence="4 5" key="1">
    <citation type="submission" date="2018-02" db="EMBL/GenBank/DDBJ databases">
        <title>Mycoplasma marinum and Mycoplasma todarodis sp. nov., moderately halophilic and psychrotolerant mycoplasmas isolated from cephalopods.</title>
        <authorList>
            <person name="Viver T."/>
        </authorList>
    </citation>
    <scope>NUCLEOTIDE SEQUENCE [LARGE SCALE GENOMIC DNA]</scope>
    <source>
        <strain evidence="4 5">PE</strain>
    </source>
</reference>
<organism evidence="4 5">
    <name type="scientific">Mycoplasma marinum</name>
    <dbReference type="NCBI Taxonomy" id="1937190"/>
    <lineage>
        <taxon>Bacteria</taxon>
        <taxon>Bacillati</taxon>
        <taxon>Mycoplasmatota</taxon>
        <taxon>Mollicutes</taxon>
        <taxon>Mycoplasmataceae</taxon>
        <taxon>Mycoplasma</taxon>
    </lineage>
</organism>